<dbReference type="Pfam" id="PF00969">
    <property type="entry name" value="MHC_II_beta"/>
    <property type="match status" value="1"/>
</dbReference>
<dbReference type="PANTHER" id="PTHR19944:SF99">
    <property type="entry name" value="HLA CLASS II HISTOCOMPATIBILITY ANTIGEN, DRB1 BETA CHAIN"/>
    <property type="match status" value="1"/>
</dbReference>
<evidence type="ECO:0000313" key="9">
    <source>
        <dbReference type="Proteomes" id="UP000264820"/>
    </source>
</evidence>
<reference evidence="8" key="1">
    <citation type="submission" date="2025-08" db="UniProtKB">
        <authorList>
            <consortium name="Ensembl"/>
        </authorList>
    </citation>
    <scope>IDENTIFICATION</scope>
</reference>
<keyword evidence="9" id="KW-1185">Reference proteome</keyword>
<dbReference type="InterPro" id="IPR000353">
    <property type="entry name" value="MHC_II_b_N"/>
</dbReference>
<evidence type="ECO:0000259" key="7">
    <source>
        <dbReference type="PROSITE" id="PS50835"/>
    </source>
</evidence>
<evidence type="ECO:0000256" key="1">
    <source>
        <dbReference type="ARBA" id="ARBA00004479"/>
    </source>
</evidence>
<keyword evidence="6" id="KW-0472">Membrane</keyword>
<name>A0A3Q2YMU3_HIPCM</name>
<dbReference type="InterPro" id="IPR011162">
    <property type="entry name" value="MHC_I/II-like_Ag-recog"/>
</dbReference>
<feature type="domain" description="Ig-like" evidence="7">
    <location>
        <begin position="123"/>
        <end position="204"/>
    </location>
</feature>
<accession>A0A3Q2YMU3</accession>
<protein>
    <submittedName>
        <fullName evidence="8">Class II histocompatibility antigen, B-L beta chain-like</fullName>
    </submittedName>
</protein>
<dbReference type="PROSITE" id="PS50835">
    <property type="entry name" value="IG_LIKE"/>
    <property type="match status" value="1"/>
</dbReference>
<dbReference type="SUPFAM" id="SSF48726">
    <property type="entry name" value="Immunoglobulin"/>
    <property type="match status" value="1"/>
</dbReference>
<dbReference type="Proteomes" id="UP000264820">
    <property type="component" value="Unplaced"/>
</dbReference>
<evidence type="ECO:0000256" key="4">
    <source>
        <dbReference type="ARBA" id="ARBA00023157"/>
    </source>
</evidence>
<evidence type="ECO:0000256" key="5">
    <source>
        <dbReference type="ARBA" id="ARBA00023180"/>
    </source>
</evidence>
<dbReference type="GO" id="GO:0042613">
    <property type="term" value="C:MHC class II protein complex"/>
    <property type="evidence" value="ECO:0007669"/>
    <property type="project" value="InterPro"/>
</dbReference>
<evidence type="ECO:0000256" key="3">
    <source>
        <dbReference type="ARBA" id="ARBA00022989"/>
    </source>
</evidence>
<keyword evidence="3 6" id="KW-1133">Transmembrane helix</keyword>
<evidence type="ECO:0000256" key="2">
    <source>
        <dbReference type="ARBA" id="ARBA00022692"/>
    </source>
</evidence>
<dbReference type="Ensembl" id="ENSHCOT00000007549.1">
    <property type="protein sequence ID" value="ENSHCOP00000019904.1"/>
    <property type="gene ID" value="ENSHCOG00000005562.1"/>
</dbReference>
<comment type="subcellular location">
    <subcellularLocation>
        <location evidence="1">Membrane</location>
        <topology evidence="1">Single-pass type I membrane protein</topology>
    </subcellularLocation>
</comment>
<dbReference type="Gene3D" id="2.60.40.10">
    <property type="entry name" value="Immunoglobulins"/>
    <property type="match status" value="1"/>
</dbReference>
<dbReference type="SMART" id="SM00407">
    <property type="entry name" value="IGc1"/>
    <property type="match status" value="1"/>
</dbReference>
<dbReference type="STRING" id="109280.ENSHCOP00000019904"/>
<dbReference type="GO" id="GO:0019882">
    <property type="term" value="P:antigen processing and presentation"/>
    <property type="evidence" value="ECO:0007669"/>
    <property type="project" value="InterPro"/>
</dbReference>
<feature type="transmembrane region" description="Helical" evidence="6">
    <location>
        <begin position="226"/>
        <end position="246"/>
    </location>
</feature>
<dbReference type="InterPro" id="IPR003597">
    <property type="entry name" value="Ig_C1-set"/>
</dbReference>
<sequence length="254" mass="29054">DLEVWTDNDLNDCQRHSIGDFFLMALTWACVTDTQCMHALLKCQGSSSDGHDASVVEKTYYNKMLYVQYNSTWGNVTGSTKMARKAADILNTYYYLRGIRETLELCKTWITRAYSILAQKVEPKVRLRLTKAPADSEHPATLVCSVYNFYPKEILVTWLKNGERVTSEVTSTDSLPNGNWLYQRHSYLKYTSTHWDKISCVVEHPSLEKPRIYDWEPTPESVKNKFILGTMGLIVGLVSFAAGLIYDRRNVPGK</sequence>
<keyword evidence="4" id="KW-1015">Disulfide bond</keyword>
<keyword evidence="2 6" id="KW-0812">Transmembrane</keyword>
<dbReference type="AlphaFoldDB" id="A0A3Q2YMU3"/>
<dbReference type="PANTHER" id="PTHR19944">
    <property type="entry name" value="MHC CLASS II-RELATED"/>
    <property type="match status" value="1"/>
</dbReference>
<evidence type="ECO:0000256" key="6">
    <source>
        <dbReference type="SAM" id="Phobius"/>
    </source>
</evidence>
<dbReference type="InterPro" id="IPR007110">
    <property type="entry name" value="Ig-like_dom"/>
</dbReference>
<keyword evidence="5" id="KW-0325">Glycoprotein</keyword>
<dbReference type="SMART" id="SM00921">
    <property type="entry name" value="MHC_II_beta"/>
    <property type="match status" value="1"/>
</dbReference>
<dbReference type="GO" id="GO:0006955">
    <property type="term" value="P:immune response"/>
    <property type="evidence" value="ECO:0007669"/>
    <property type="project" value="InterPro"/>
</dbReference>
<dbReference type="Pfam" id="PF07654">
    <property type="entry name" value="C1-set"/>
    <property type="match status" value="1"/>
</dbReference>
<dbReference type="InterPro" id="IPR014745">
    <property type="entry name" value="MHC_II_a/b_N"/>
</dbReference>
<dbReference type="Gene3D" id="3.10.320.10">
    <property type="entry name" value="Class II Histocompatibility Antigen, M Beta Chain, Chain B, domain 1"/>
    <property type="match status" value="1"/>
</dbReference>
<organism evidence="8 9">
    <name type="scientific">Hippocampus comes</name>
    <name type="common">Tiger tail seahorse</name>
    <dbReference type="NCBI Taxonomy" id="109280"/>
    <lineage>
        <taxon>Eukaryota</taxon>
        <taxon>Metazoa</taxon>
        <taxon>Chordata</taxon>
        <taxon>Craniata</taxon>
        <taxon>Vertebrata</taxon>
        <taxon>Euteleostomi</taxon>
        <taxon>Actinopterygii</taxon>
        <taxon>Neopterygii</taxon>
        <taxon>Teleostei</taxon>
        <taxon>Neoteleostei</taxon>
        <taxon>Acanthomorphata</taxon>
        <taxon>Syngnathiaria</taxon>
        <taxon>Syngnathiformes</taxon>
        <taxon>Syngnathoidei</taxon>
        <taxon>Syngnathidae</taxon>
        <taxon>Hippocampus</taxon>
    </lineage>
</organism>
<dbReference type="InterPro" id="IPR013783">
    <property type="entry name" value="Ig-like_fold"/>
</dbReference>
<dbReference type="GeneTree" id="ENSGT00950000183127"/>
<dbReference type="SUPFAM" id="SSF54452">
    <property type="entry name" value="MHC antigen-recognition domain"/>
    <property type="match status" value="1"/>
</dbReference>
<dbReference type="InterPro" id="IPR050160">
    <property type="entry name" value="MHC/Immunoglobulin"/>
</dbReference>
<evidence type="ECO:0000313" key="8">
    <source>
        <dbReference type="Ensembl" id="ENSHCOP00000019904.1"/>
    </source>
</evidence>
<dbReference type="InterPro" id="IPR036179">
    <property type="entry name" value="Ig-like_dom_sf"/>
</dbReference>
<reference evidence="8" key="2">
    <citation type="submission" date="2025-09" db="UniProtKB">
        <authorList>
            <consortium name="Ensembl"/>
        </authorList>
    </citation>
    <scope>IDENTIFICATION</scope>
</reference>
<proteinExistence type="predicted"/>